<evidence type="ECO:0000256" key="2">
    <source>
        <dbReference type="SAM" id="Phobius"/>
    </source>
</evidence>
<feature type="transmembrane region" description="Helical" evidence="2">
    <location>
        <begin position="132"/>
        <end position="151"/>
    </location>
</feature>
<dbReference type="Proteomes" id="UP001172738">
    <property type="component" value="Unassembled WGS sequence"/>
</dbReference>
<gene>
    <name evidence="3" type="ORF">QQX04_01260</name>
</gene>
<dbReference type="EMBL" id="JAUHPV010000001">
    <property type="protein sequence ID" value="MDN4471617.1"/>
    <property type="molecule type" value="Genomic_DNA"/>
</dbReference>
<keyword evidence="2" id="KW-0812">Transmembrane</keyword>
<feature type="region of interest" description="Disordered" evidence="1">
    <location>
        <begin position="267"/>
        <end position="286"/>
    </location>
</feature>
<comment type="caution">
    <text evidence="3">The sequence shown here is derived from an EMBL/GenBank/DDBJ whole genome shotgun (WGS) entry which is preliminary data.</text>
</comment>
<keyword evidence="2" id="KW-1133">Transmembrane helix</keyword>
<sequence>MSWYEQAFVETGRSPTLWLLVGFVLTFAATRWVTRRIRAAEAERERTGAPEPEESGGLLSNIHIGGVHVHHQVWGILLVLTTGVLNFRFTPDSPWIEVLALFFGVGAALALDEFALWLHLEDVYWSEEGRKSIDAILVATVIGVALLFQVSPIGLSPEEAGNGWLFAAAVIAHFVWVVIAFLKGKRHLGLVGIVVPAVATICGLRLAKPTSFWAHRFYSPAKKEKARRRFSDQYQARWDRLRDSIGGDHGQRLPRAIDKLVKEEIQHATVDEPVPEPEKGPDANRP</sequence>
<evidence type="ECO:0000313" key="3">
    <source>
        <dbReference type="EMBL" id="MDN4471617.1"/>
    </source>
</evidence>
<organism evidence="3 4">
    <name type="scientific">Demequina zhanjiangensis</name>
    <dbReference type="NCBI Taxonomy" id="3051659"/>
    <lineage>
        <taxon>Bacteria</taxon>
        <taxon>Bacillati</taxon>
        <taxon>Actinomycetota</taxon>
        <taxon>Actinomycetes</taxon>
        <taxon>Micrococcales</taxon>
        <taxon>Demequinaceae</taxon>
        <taxon>Demequina</taxon>
    </lineage>
</organism>
<evidence type="ECO:0000256" key="1">
    <source>
        <dbReference type="SAM" id="MobiDB-lite"/>
    </source>
</evidence>
<protein>
    <recommendedName>
        <fullName evidence="5">Integral membrane protein</fullName>
    </recommendedName>
</protein>
<feature type="transmembrane region" description="Helical" evidence="2">
    <location>
        <begin position="98"/>
        <end position="120"/>
    </location>
</feature>
<proteinExistence type="predicted"/>
<evidence type="ECO:0008006" key="5">
    <source>
        <dbReference type="Google" id="ProtNLM"/>
    </source>
</evidence>
<name>A0ABT8FXS4_9MICO</name>
<feature type="transmembrane region" description="Helical" evidence="2">
    <location>
        <begin position="188"/>
        <end position="207"/>
    </location>
</feature>
<accession>A0ABT8FXS4</accession>
<keyword evidence="4" id="KW-1185">Reference proteome</keyword>
<feature type="transmembrane region" description="Helical" evidence="2">
    <location>
        <begin position="163"/>
        <end position="182"/>
    </location>
</feature>
<dbReference type="RefSeq" id="WP_301125413.1">
    <property type="nucleotide sequence ID" value="NZ_JAUHPV010000001.1"/>
</dbReference>
<feature type="transmembrane region" description="Helical" evidence="2">
    <location>
        <begin position="16"/>
        <end position="34"/>
    </location>
</feature>
<reference evidence="3" key="1">
    <citation type="submission" date="2023-06" db="EMBL/GenBank/DDBJ databases">
        <title>SYSU T00b26.</title>
        <authorList>
            <person name="Gao L."/>
            <person name="Fang B.-Z."/>
            <person name="Li W.-J."/>
        </authorList>
    </citation>
    <scope>NUCLEOTIDE SEQUENCE</scope>
    <source>
        <strain evidence="3">SYSU T00b26</strain>
    </source>
</reference>
<evidence type="ECO:0000313" key="4">
    <source>
        <dbReference type="Proteomes" id="UP001172738"/>
    </source>
</evidence>
<keyword evidence="2" id="KW-0472">Membrane</keyword>